<dbReference type="EMBL" id="FMWO01000054">
    <property type="protein sequence ID" value="SCZ85931.1"/>
    <property type="molecule type" value="Genomic_DNA"/>
</dbReference>
<sequence>MANKSYFVINGLLLVWLLTGTPVSALSIQWLPLSDSATREGNPGSILGSPVLDFKNAGKDGMDWIAMGIGPRGGYGKQELWLFDNSKAGIPGTSEAATTFSVVSSSVAFIMKGDHNDGYAQFFVDDTEVGVFDLYHLGRVILAVTGLELVMHSLKVVQLGYHNPASTKADVAIFGGAAFNAVTSPTEIIEPPVWALFLTGFLYFIGRRVPSSNDHRAA</sequence>
<accession>A0A1G5SHA5</accession>
<keyword evidence="2" id="KW-1185">Reference proteome</keyword>
<dbReference type="RefSeq" id="WP_176753906.1">
    <property type="nucleotide sequence ID" value="NZ_FMWO01000054.1"/>
</dbReference>
<reference evidence="1 2" key="1">
    <citation type="submission" date="2016-10" db="EMBL/GenBank/DDBJ databases">
        <authorList>
            <person name="de Groot N.N."/>
        </authorList>
    </citation>
    <scope>NUCLEOTIDE SEQUENCE [LARGE SCALE GENOMIC DNA]</scope>
    <source>
        <strain evidence="1">1</strain>
    </source>
</reference>
<evidence type="ECO:0008006" key="3">
    <source>
        <dbReference type="Google" id="ProtNLM"/>
    </source>
</evidence>
<organism evidence="1 2">
    <name type="scientific">Nitrosomonas mobilis</name>
    <dbReference type="NCBI Taxonomy" id="51642"/>
    <lineage>
        <taxon>Bacteria</taxon>
        <taxon>Pseudomonadati</taxon>
        <taxon>Pseudomonadota</taxon>
        <taxon>Betaproteobacteria</taxon>
        <taxon>Nitrosomonadales</taxon>
        <taxon>Nitrosomonadaceae</taxon>
        <taxon>Nitrosomonas</taxon>
    </lineage>
</organism>
<protein>
    <recommendedName>
        <fullName evidence="3">PEP-CTERM protein-sorting domain-containing protein</fullName>
    </recommendedName>
</protein>
<dbReference type="Proteomes" id="UP000198729">
    <property type="component" value="Unassembled WGS sequence"/>
</dbReference>
<evidence type="ECO:0000313" key="2">
    <source>
        <dbReference type="Proteomes" id="UP000198729"/>
    </source>
</evidence>
<gene>
    <name evidence="1" type="ORF">NSMM_460024</name>
</gene>
<evidence type="ECO:0000313" key="1">
    <source>
        <dbReference type="EMBL" id="SCZ85931.1"/>
    </source>
</evidence>
<proteinExistence type="predicted"/>
<dbReference type="Gene3D" id="2.60.120.260">
    <property type="entry name" value="Galactose-binding domain-like"/>
    <property type="match status" value="1"/>
</dbReference>
<dbReference type="AlphaFoldDB" id="A0A1G5SHA5"/>
<name>A0A1G5SHA5_9PROT</name>